<feature type="coiled-coil region" evidence="1">
    <location>
        <begin position="818"/>
        <end position="845"/>
    </location>
</feature>
<feature type="coiled-coil region" evidence="1">
    <location>
        <begin position="332"/>
        <end position="377"/>
    </location>
</feature>
<evidence type="ECO:0000313" key="2">
    <source>
        <dbReference type="EMBL" id="CAA6801320.1"/>
    </source>
</evidence>
<keyword evidence="1" id="KW-0175">Coiled coil</keyword>
<reference evidence="2" key="1">
    <citation type="submission" date="2020-01" db="EMBL/GenBank/DDBJ databases">
        <authorList>
            <person name="Meier V. D."/>
            <person name="Meier V D."/>
        </authorList>
    </citation>
    <scope>NUCLEOTIDE SEQUENCE</scope>
    <source>
        <strain evidence="2">HLG_WM_MAG_01</strain>
    </source>
</reference>
<evidence type="ECO:0008006" key="3">
    <source>
        <dbReference type="Google" id="ProtNLM"/>
    </source>
</evidence>
<feature type="coiled-coil region" evidence="1">
    <location>
        <begin position="711"/>
        <end position="760"/>
    </location>
</feature>
<gene>
    <name evidence="2" type="ORF">HELGO_WM2430</name>
</gene>
<dbReference type="Pfam" id="PF12128">
    <property type="entry name" value="DUF3584"/>
    <property type="match status" value="1"/>
</dbReference>
<dbReference type="SUPFAM" id="SSF52540">
    <property type="entry name" value="P-loop containing nucleoside triphosphate hydrolases"/>
    <property type="match status" value="1"/>
</dbReference>
<accession>A0A6S6RWJ1</accession>
<protein>
    <recommendedName>
        <fullName evidence="3">Chromosome partition protein smc</fullName>
    </recommendedName>
</protein>
<sequence>MIRRMILINSANFDLVDIDLSKDVFFLGDNASGKTTTTRAIHYLYNAEGRQLGIPSDKDSFEKYYFPYDNSYVVYVFDDFFIMAFKRSGKVQKWFSKQPFDMGRVIVNGTLVEHDRIRAYIKDVSSYRPQTNAEYRKIIYGQERRYSDFSIGSIKNYDAFLEVYNMVFNVDKAIVDMKSIKKAIQKSLQKDDEILSLDFDTYIADMTAFKRDYDFFKKFDRQRDNIKKAVEVMEELVTLEETIQLLLGKIRYNQESDKEKLPELKVAYETEEEALKAFKRRVKHWERRLENLQENVSNSIYKFKFKMKELEALEEKYSPVHYEEAVNIAAKKNGLEKDRDALTISIGKLEEEQSSIVKEIENRIEQLTRKIKVDILEEGKTKLRTLKESEESQSDNDIAMIEAEFLEIFTEIEKKIEELQSALATEEEHVEKLKNTYEFQSDELLQEYETGQQKNSTNQESTTNKITQKELVLNRLSRQILQEERKIESQKNDYLQARFERAEKLNSVRLYNNTKIRKYQTLLSHEPNTLKAFLAEEVDGWEEHIYPVIDKELLSKSCDELKPVADFKSTSTLFGVTMDLASLESYPTAEELHEKIVQHKEDRKISLVKAREEDRVLKAEHDHLLNQIDLQISNTKSEIELEKNSLGVLQVKLSELKQDYIQRKERYQDNKEKLKKQFKMQKKKHAGGINRIKQEIKTKRDEEKIQNNYKKRQIEQRKKDLDFNVKALRNQVQSEIESARDDVRKEIQKLEAEKKTKTEDELLGEYRNQRAAKEGELKECYRAETFLDEYEKKREHIATLPSIKKEYKKADSFLANIKVKINYKIETAKQQSQSLEEEQQKNSLRLKKLKDGIEKADTLEVDLSTIEKVEELGELDKLVEVYQSQNRGYQNLRIDFKSLLSKLASLEYNAIIDINLSIEKFDEVASIASLEHIKDSLEELHKFSMISYDNQKRSRHADFTNYLKNIIPQKLGTFNDLEDRFEQQKNRINRNLNKVDFGAIKQISLEMDKSNGNQSSIASLMHSLNNKVVSARTMFEDKQSLFFDKPKSIENIDAIIETLGKIKKQSEGGAIHIFDTIDLTISYVENSVKKKGLSHLKNDSSSGGNILLKVAITISILALFANKADKDTPFFLIVDEISRLKHQNQENLKKYINDHGFRTLFITPDPVYPDPKAAMYYMFRNSGNEKGGLEITQMNII</sequence>
<dbReference type="EMBL" id="CACVAS010000020">
    <property type="protein sequence ID" value="CAA6801320.1"/>
    <property type="molecule type" value="Genomic_DNA"/>
</dbReference>
<organism evidence="2">
    <name type="scientific">uncultured Sulfurovum sp</name>
    <dbReference type="NCBI Taxonomy" id="269237"/>
    <lineage>
        <taxon>Bacteria</taxon>
        <taxon>Pseudomonadati</taxon>
        <taxon>Campylobacterota</taxon>
        <taxon>Epsilonproteobacteria</taxon>
        <taxon>Campylobacterales</taxon>
        <taxon>Sulfurovaceae</taxon>
        <taxon>Sulfurovum</taxon>
        <taxon>environmental samples</taxon>
    </lineage>
</organism>
<evidence type="ECO:0000256" key="1">
    <source>
        <dbReference type="SAM" id="Coils"/>
    </source>
</evidence>
<proteinExistence type="predicted"/>
<feature type="coiled-coil region" evidence="1">
    <location>
        <begin position="268"/>
        <end position="302"/>
    </location>
</feature>
<dbReference type="InterPro" id="IPR027417">
    <property type="entry name" value="P-loop_NTPase"/>
</dbReference>
<dbReference type="InterPro" id="IPR021979">
    <property type="entry name" value="DUF3584"/>
</dbReference>
<feature type="coiled-coil region" evidence="1">
    <location>
        <begin position="657"/>
        <end position="684"/>
    </location>
</feature>
<name>A0A6S6RWJ1_9BACT</name>
<dbReference type="AlphaFoldDB" id="A0A6S6RWJ1"/>
<feature type="coiled-coil region" evidence="1">
    <location>
        <begin position="409"/>
        <end position="493"/>
    </location>
</feature>